<keyword evidence="8" id="KW-0175">Coiled coil</keyword>
<evidence type="ECO:0000256" key="5">
    <source>
        <dbReference type="ARBA" id="ARBA00022927"/>
    </source>
</evidence>
<dbReference type="GO" id="GO:0031201">
    <property type="term" value="C:SNARE complex"/>
    <property type="evidence" value="ECO:0007669"/>
    <property type="project" value="TreeGrafter"/>
</dbReference>
<feature type="transmembrane region" description="Helical" evidence="10">
    <location>
        <begin position="416"/>
        <end position="437"/>
    </location>
</feature>
<dbReference type="GO" id="GO:0048278">
    <property type="term" value="P:vesicle docking"/>
    <property type="evidence" value="ECO:0007669"/>
    <property type="project" value="TreeGrafter"/>
</dbReference>
<keyword evidence="13" id="KW-1185">Reference proteome</keyword>
<evidence type="ECO:0000256" key="8">
    <source>
        <dbReference type="ARBA" id="ARBA00023054"/>
    </source>
</evidence>
<evidence type="ECO:0000256" key="1">
    <source>
        <dbReference type="ARBA" id="ARBA00004409"/>
    </source>
</evidence>
<evidence type="ECO:0000259" key="11">
    <source>
        <dbReference type="SMART" id="SM00397"/>
    </source>
</evidence>
<dbReference type="InterPro" id="IPR010989">
    <property type="entry name" value="SNARE"/>
</dbReference>
<keyword evidence="5" id="KW-0653">Protein transport</keyword>
<dbReference type="EMBL" id="CP119879">
    <property type="protein sequence ID" value="WFD35296.1"/>
    <property type="molecule type" value="Genomic_DNA"/>
</dbReference>
<dbReference type="PANTHER" id="PTHR19957:SF83">
    <property type="entry name" value="SYNTAXIN-16"/>
    <property type="match status" value="1"/>
</dbReference>
<reference evidence="12" key="1">
    <citation type="submission" date="2023-03" db="EMBL/GenBank/DDBJ databases">
        <title>Mating type loci evolution in Malassezia.</title>
        <authorList>
            <person name="Coelho M.A."/>
        </authorList>
    </citation>
    <scope>NUCLEOTIDE SEQUENCE</scope>
    <source>
        <strain evidence="12">CBS 11721</strain>
    </source>
</reference>
<dbReference type="GO" id="GO:0006886">
    <property type="term" value="P:intracellular protein transport"/>
    <property type="evidence" value="ECO:0007669"/>
    <property type="project" value="InterPro"/>
</dbReference>
<evidence type="ECO:0000256" key="9">
    <source>
        <dbReference type="ARBA" id="ARBA00023136"/>
    </source>
</evidence>
<evidence type="ECO:0000256" key="7">
    <source>
        <dbReference type="ARBA" id="ARBA00023034"/>
    </source>
</evidence>
<keyword evidence="7" id="KW-0333">Golgi apparatus</keyword>
<evidence type="ECO:0000313" key="13">
    <source>
        <dbReference type="Proteomes" id="UP001219933"/>
    </source>
</evidence>
<dbReference type="InterPro" id="IPR045242">
    <property type="entry name" value="Syntaxin"/>
</dbReference>
<protein>
    <submittedName>
        <fullName evidence="12">t-SNARE affecting a late Golgi compartment protein 2</fullName>
    </submittedName>
</protein>
<proteinExistence type="inferred from homology"/>
<keyword evidence="4 10" id="KW-0812">Transmembrane</keyword>
<dbReference type="CDD" id="cd15845">
    <property type="entry name" value="SNARE_syntaxin16"/>
    <property type="match status" value="1"/>
</dbReference>
<dbReference type="GO" id="GO:0006906">
    <property type="term" value="P:vesicle fusion"/>
    <property type="evidence" value="ECO:0007669"/>
    <property type="project" value="TreeGrafter"/>
</dbReference>
<keyword evidence="6 10" id="KW-1133">Transmembrane helix</keyword>
<gene>
    <name evidence="12" type="primary">tlg2</name>
    <name evidence="12" type="ORF">MCUN1_002147</name>
</gene>
<name>A0AAF0JBH3_9BASI</name>
<accession>A0AAF0JBH3</accession>
<sequence>MLRPTLVRAARAHTPLIRFPDRRAPVGEYALTEPHVPKPHPEAPADIAKDFERFRSVLESGPHFNPDKITESAASGIASIAEDLHELPRHFWSTPALQWSEEELEAVMRAAAPDGAPLVCETMLSAYNAPDTGTQNPALGVVRSRTLLFLSIRDSLGPHAAGEPLLSTKYDDTVVVDMDAPTLPPRWVDATEEVDTILSSIEPRIMQLEKLYGKHLLPSFVDKADQEREIEALTEEITLDFRRASRHVARLASHTTAAMRAHELSPQETAAARNAQTALATKVQQLSSLFRKKQSAYLRRLQGIEQSSEAVNTSSRGLLDIEDVRADVELSQQQLLVQDDALAEIQERDREITQIAKSIAELAQLFQDLSALVIEQGTMLDRIDYNIDNMAHDIRQSGVELDRATAYQAGAGRRQLILLMLLVCALLAAIAIVKPFFR</sequence>
<feature type="domain" description="T-SNARE coiled-coil homology" evidence="11">
    <location>
        <begin position="337"/>
        <end position="404"/>
    </location>
</feature>
<dbReference type="SMART" id="SM00397">
    <property type="entry name" value="t_SNARE"/>
    <property type="match status" value="1"/>
</dbReference>
<comment type="similarity">
    <text evidence="2">Belongs to the syntaxin family.</text>
</comment>
<evidence type="ECO:0000256" key="4">
    <source>
        <dbReference type="ARBA" id="ARBA00022692"/>
    </source>
</evidence>
<dbReference type="GO" id="GO:0000139">
    <property type="term" value="C:Golgi membrane"/>
    <property type="evidence" value="ECO:0007669"/>
    <property type="project" value="UniProtKB-SubCell"/>
</dbReference>
<keyword evidence="9 10" id="KW-0472">Membrane</keyword>
<evidence type="ECO:0000256" key="3">
    <source>
        <dbReference type="ARBA" id="ARBA00022448"/>
    </source>
</evidence>
<evidence type="ECO:0000313" key="12">
    <source>
        <dbReference type="EMBL" id="WFD35296.1"/>
    </source>
</evidence>
<evidence type="ECO:0000256" key="6">
    <source>
        <dbReference type="ARBA" id="ARBA00022989"/>
    </source>
</evidence>
<dbReference type="GO" id="GO:0000149">
    <property type="term" value="F:SNARE binding"/>
    <property type="evidence" value="ECO:0007669"/>
    <property type="project" value="TreeGrafter"/>
</dbReference>
<evidence type="ECO:0000256" key="2">
    <source>
        <dbReference type="ARBA" id="ARBA00009063"/>
    </source>
</evidence>
<dbReference type="Proteomes" id="UP001219933">
    <property type="component" value="Chromosome 3"/>
</dbReference>
<dbReference type="PANTHER" id="PTHR19957">
    <property type="entry name" value="SYNTAXIN"/>
    <property type="match status" value="1"/>
</dbReference>
<dbReference type="GO" id="GO:0005484">
    <property type="term" value="F:SNAP receptor activity"/>
    <property type="evidence" value="ECO:0007669"/>
    <property type="project" value="InterPro"/>
</dbReference>
<dbReference type="InterPro" id="IPR000727">
    <property type="entry name" value="T_SNARE_dom"/>
</dbReference>
<dbReference type="SUPFAM" id="SSF47661">
    <property type="entry name" value="t-snare proteins"/>
    <property type="match status" value="1"/>
</dbReference>
<organism evidence="12 13">
    <name type="scientific">Malassezia cuniculi</name>
    <dbReference type="NCBI Taxonomy" id="948313"/>
    <lineage>
        <taxon>Eukaryota</taxon>
        <taxon>Fungi</taxon>
        <taxon>Dikarya</taxon>
        <taxon>Basidiomycota</taxon>
        <taxon>Ustilaginomycotina</taxon>
        <taxon>Malasseziomycetes</taxon>
        <taxon>Malasseziales</taxon>
        <taxon>Malasseziaceae</taxon>
        <taxon>Malassezia</taxon>
    </lineage>
</organism>
<evidence type="ECO:0000256" key="10">
    <source>
        <dbReference type="SAM" id="Phobius"/>
    </source>
</evidence>
<dbReference type="PROSITE" id="PS00914">
    <property type="entry name" value="SYNTAXIN"/>
    <property type="match status" value="1"/>
</dbReference>
<keyword evidence="3" id="KW-0813">Transport</keyword>
<dbReference type="Gene3D" id="1.20.58.70">
    <property type="match status" value="1"/>
</dbReference>
<dbReference type="AlphaFoldDB" id="A0AAF0JBH3"/>
<comment type="subcellular location">
    <subcellularLocation>
        <location evidence="1">Golgi apparatus membrane</location>
        <topology evidence="1">Single-pass type IV membrane protein</topology>
    </subcellularLocation>
</comment>
<dbReference type="InterPro" id="IPR006012">
    <property type="entry name" value="Syntaxin/epimorphin_CS"/>
</dbReference>